<feature type="transmembrane region" description="Helical" evidence="1">
    <location>
        <begin position="30"/>
        <end position="50"/>
    </location>
</feature>
<evidence type="ECO:0000313" key="3">
    <source>
        <dbReference type="Proteomes" id="UP000249260"/>
    </source>
</evidence>
<dbReference type="Pfam" id="PF10067">
    <property type="entry name" value="DUF2306"/>
    <property type="match status" value="1"/>
</dbReference>
<evidence type="ECO:0000256" key="1">
    <source>
        <dbReference type="SAM" id="Phobius"/>
    </source>
</evidence>
<sequence>MLPFMVPYLTLDPDNSRVSIVSVHVQYPALVLHIFFAFIAMVAGFVQFIGRIRERRPRIHRIMGLVYVGSVFLSGLLALVIVPYIAVFTKSVSFLVLTALWLFTTWKGYWAAVRGKIARHRIWMIRSFGMTLVAVCARLLVPVLLLAYCLLNGFELPAGREGMIEDVLRVNVWTAIILDIVIVEWIILSRNT</sequence>
<keyword evidence="3" id="KW-1185">Reference proteome</keyword>
<comment type="caution">
    <text evidence="2">The sequence shown here is derived from an EMBL/GenBank/DDBJ whole genome shotgun (WGS) entry which is preliminary data.</text>
</comment>
<gene>
    <name evidence="2" type="ORF">DL346_27445</name>
</gene>
<keyword evidence="1" id="KW-1133">Transmembrane helix</keyword>
<dbReference type="EMBL" id="QLUW01000007">
    <property type="protein sequence ID" value="RAP73510.1"/>
    <property type="molecule type" value="Genomic_DNA"/>
</dbReference>
<dbReference type="Proteomes" id="UP000249260">
    <property type="component" value="Unassembled WGS sequence"/>
</dbReference>
<dbReference type="InterPro" id="IPR018750">
    <property type="entry name" value="DUF2306_membrane"/>
</dbReference>
<dbReference type="AlphaFoldDB" id="A0A328TT86"/>
<accession>A0A328TT86</accession>
<reference evidence="2 3" key="1">
    <citation type="submission" date="2018-06" db="EMBL/GenBank/DDBJ databases">
        <title>Paenibacillus montanisoli sp. nov., isolated from mountain area soil.</title>
        <authorList>
            <person name="Wu M."/>
        </authorList>
    </citation>
    <scope>NUCLEOTIDE SEQUENCE [LARGE SCALE GENOMIC DNA]</scope>
    <source>
        <strain evidence="2 3">RA17</strain>
    </source>
</reference>
<organism evidence="2 3">
    <name type="scientific">Paenibacillus montanisoli</name>
    <dbReference type="NCBI Taxonomy" id="2081970"/>
    <lineage>
        <taxon>Bacteria</taxon>
        <taxon>Bacillati</taxon>
        <taxon>Bacillota</taxon>
        <taxon>Bacilli</taxon>
        <taxon>Bacillales</taxon>
        <taxon>Paenibacillaceae</taxon>
        <taxon>Paenibacillus</taxon>
    </lineage>
</organism>
<keyword evidence="1" id="KW-0812">Transmembrane</keyword>
<dbReference type="OrthoDB" id="195502at2"/>
<keyword evidence="1" id="KW-0472">Membrane</keyword>
<protein>
    <recommendedName>
        <fullName evidence="4">DUF2306 domain-containing protein</fullName>
    </recommendedName>
</protein>
<feature type="transmembrane region" description="Helical" evidence="1">
    <location>
        <begin position="168"/>
        <end position="188"/>
    </location>
</feature>
<feature type="transmembrane region" description="Helical" evidence="1">
    <location>
        <begin position="92"/>
        <end position="111"/>
    </location>
</feature>
<feature type="transmembrane region" description="Helical" evidence="1">
    <location>
        <begin position="123"/>
        <end position="148"/>
    </location>
</feature>
<feature type="transmembrane region" description="Helical" evidence="1">
    <location>
        <begin position="62"/>
        <end position="86"/>
    </location>
</feature>
<proteinExistence type="predicted"/>
<evidence type="ECO:0000313" key="2">
    <source>
        <dbReference type="EMBL" id="RAP73510.1"/>
    </source>
</evidence>
<evidence type="ECO:0008006" key="4">
    <source>
        <dbReference type="Google" id="ProtNLM"/>
    </source>
</evidence>
<name>A0A328TT86_9BACL</name>